<reference evidence="5 6" key="1">
    <citation type="submission" date="2020-07" db="EMBL/GenBank/DDBJ databases">
        <title>Sequencing the genomes of 1000 actinobacteria strains.</title>
        <authorList>
            <person name="Klenk H.-P."/>
        </authorList>
    </citation>
    <scope>NUCLEOTIDE SEQUENCE [LARGE SCALE GENOMIC DNA]</scope>
    <source>
        <strain evidence="5 6">DSM 18965</strain>
    </source>
</reference>
<proteinExistence type="predicted"/>
<feature type="coiled-coil region" evidence="2">
    <location>
        <begin position="183"/>
        <end position="210"/>
    </location>
</feature>
<evidence type="ECO:0000256" key="3">
    <source>
        <dbReference type="SAM" id="SignalP"/>
    </source>
</evidence>
<dbReference type="InterPro" id="IPR016047">
    <property type="entry name" value="M23ase_b-sheet_dom"/>
</dbReference>
<dbReference type="RefSeq" id="WP_179615721.1">
    <property type="nucleotide sequence ID" value="NZ_CP059163.1"/>
</dbReference>
<keyword evidence="6" id="KW-1185">Reference proteome</keyword>
<organism evidence="5 6">
    <name type="scientific">Nocardioides marinisabuli</name>
    <dbReference type="NCBI Taxonomy" id="419476"/>
    <lineage>
        <taxon>Bacteria</taxon>
        <taxon>Bacillati</taxon>
        <taxon>Actinomycetota</taxon>
        <taxon>Actinomycetes</taxon>
        <taxon>Propionibacteriales</taxon>
        <taxon>Nocardioidaceae</taxon>
        <taxon>Nocardioides</taxon>
    </lineage>
</organism>
<evidence type="ECO:0000256" key="1">
    <source>
        <dbReference type="ARBA" id="ARBA00022729"/>
    </source>
</evidence>
<dbReference type="Gene3D" id="2.70.70.10">
    <property type="entry name" value="Glucose Permease (Domain IIA)"/>
    <property type="match status" value="1"/>
</dbReference>
<feature type="domain" description="M23ase beta-sheet core" evidence="4">
    <location>
        <begin position="316"/>
        <end position="414"/>
    </location>
</feature>
<dbReference type="AlphaFoldDB" id="A0A7Y9F1T1"/>
<gene>
    <name evidence="5" type="ORF">BKA08_002287</name>
</gene>
<comment type="caution">
    <text evidence="5">The sequence shown here is derived from an EMBL/GenBank/DDBJ whole genome shotgun (WGS) entry which is preliminary data.</text>
</comment>
<dbReference type="Pfam" id="PF01551">
    <property type="entry name" value="Peptidase_M23"/>
    <property type="match status" value="1"/>
</dbReference>
<dbReference type="InterPro" id="IPR050570">
    <property type="entry name" value="Cell_wall_metabolism_enzyme"/>
</dbReference>
<dbReference type="InterPro" id="IPR011055">
    <property type="entry name" value="Dup_hybrid_motif"/>
</dbReference>
<evidence type="ECO:0000313" key="6">
    <source>
        <dbReference type="Proteomes" id="UP000516957"/>
    </source>
</evidence>
<keyword evidence="5" id="KW-0378">Hydrolase</keyword>
<feature type="signal peptide" evidence="3">
    <location>
        <begin position="1"/>
        <end position="33"/>
    </location>
</feature>
<protein>
    <submittedName>
        <fullName evidence="5">Murein DD-endopeptidase MepM/ murein hydrolase activator NlpD</fullName>
    </submittedName>
</protein>
<sequence length="418" mass="44912">MRSFPSASRHRLASAATAGALVLGALAIPLAHADDDLKDQQKKVQKEIHSATEDLEHSSKATRKAFEAAAQARAELDSAKAELGTVRSKLDEARLEDARMEQRLAAAQLRLETARDDLVVGQEALETQRDVVKDRIADTYMQGSPDLLVLGSLLNSSSTSDLTRQQAASSAIVGRETSMYDDLDAAEVLLQVREDEVEAAKDRVADERAAAAAHLSKVKSLTAQAVQVRDEVRGLVDKRLAARKKATAAKQADQAALAALRKQEDRIKARIAAAARRARGTSVAAKPSGYLLRPVGGAVTSPFGMRTHPIYGYRGMHDGTDFGVTCGQPMAASGTGTVIAKYYSSVYGNRLFLNLGQVNGRSLTVVYNHARSYRFNVGDRVSRGATIGYAGNTGWSTGCHLHYTVLVGGNPVDPMNWL</sequence>
<keyword evidence="2" id="KW-0175">Coiled coil</keyword>
<feature type="coiled-coil region" evidence="2">
    <location>
        <begin position="62"/>
        <end position="117"/>
    </location>
</feature>
<evidence type="ECO:0000256" key="2">
    <source>
        <dbReference type="SAM" id="Coils"/>
    </source>
</evidence>
<dbReference type="SUPFAM" id="SSF51261">
    <property type="entry name" value="Duplicated hybrid motif"/>
    <property type="match status" value="1"/>
</dbReference>
<accession>A0A7Y9F1T1</accession>
<evidence type="ECO:0000259" key="4">
    <source>
        <dbReference type="Pfam" id="PF01551"/>
    </source>
</evidence>
<dbReference type="Proteomes" id="UP000516957">
    <property type="component" value="Unassembled WGS sequence"/>
</dbReference>
<keyword evidence="1 3" id="KW-0732">Signal</keyword>
<feature type="chain" id="PRO_5031022845" evidence="3">
    <location>
        <begin position="34"/>
        <end position="418"/>
    </location>
</feature>
<dbReference type="EMBL" id="JACCBE010000001">
    <property type="protein sequence ID" value="NYD58049.1"/>
    <property type="molecule type" value="Genomic_DNA"/>
</dbReference>
<evidence type="ECO:0000313" key="5">
    <source>
        <dbReference type="EMBL" id="NYD58049.1"/>
    </source>
</evidence>
<dbReference type="PANTHER" id="PTHR21666">
    <property type="entry name" value="PEPTIDASE-RELATED"/>
    <property type="match status" value="1"/>
</dbReference>
<dbReference type="PANTHER" id="PTHR21666:SF289">
    <property type="entry name" value="L-ALA--D-GLU ENDOPEPTIDASE"/>
    <property type="match status" value="1"/>
</dbReference>
<dbReference type="Gene3D" id="6.10.250.3150">
    <property type="match status" value="1"/>
</dbReference>
<dbReference type="GO" id="GO:0004222">
    <property type="term" value="F:metalloendopeptidase activity"/>
    <property type="evidence" value="ECO:0007669"/>
    <property type="project" value="TreeGrafter"/>
</dbReference>
<dbReference type="CDD" id="cd12797">
    <property type="entry name" value="M23_peptidase"/>
    <property type="match status" value="1"/>
</dbReference>
<name>A0A7Y9F1T1_9ACTN</name>